<dbReference type="AlphaFoldDB" id="A0A5M3VU62"/>
<evidence type="ECO:0000256" key="1">
    <source>
        <dbReference type="SAM" id="MobiDB-lite"/>
    </source>
</evidence>
<keyword evidence="3" id="KW-1185">Reference proteome</keyword>
<dbReference type="EMBL" id="BLAD01000040">
    <property type="protein sequence ID" value="GER99439.1"/>
    <property type="molecule type" value="Genomic_DNA"/>
</dbReference>
<reference evidence="2 3" key="1">
    <citation type="submission" date="2019-10" db="EMBL/GenBank/DDBJ databases">
        <title>Whole genome shotgun sequence of Acrocarpospora corrugata NBRC 13972.</title>
        <authorList>
            <person name="Ichikawa N."/>
            <person name="Kimura A."/>
            <person name="Kitahashi Y."/>
            <person name="Komaki H."/>
            <person name="Oguchi A."/>
        </authorList>
    </citation>
    <scope>NUCLEOTIDE SEQUENCE [LARGE SCALE GENOMIC DNA]</scope>
    <source>
        <strain evidence="2 3">NBRC 13972</strain>
    </source>
</reference>
<name>A0A5M3VU62_9ACTN</name>
<comment type="caution">
    <text evidence="2">The sequence shown here is derived from an EMBL/GenBank/DDBJ whole genome shotgun (WGS) entry which is preliminary data.</text>
</comment>
<organism evidence="2 3">
    <name type="scientific">Acrocarpospora corrugata</name>
    <dbReference type="NCBI Taxonomy" id="35763"/>
    <lineage>
        <taxon>Bacteria</taxon>
        <taxon>Bacillati</taxon>
        <taxon>Actinomycetota</taxon>
        <taxon>Actinomycetes</taxon>
        <taxon>Streptosporangiales</taxon>
        <taxon>Streptosporangiaceae</taxon>
        <taxon>Acrocarpospora</taxon>
    </lineage>
</organism>
<sequence>MKLTLVTLLRQGRNSRSVEVSYLAGLAADARIRRARIRPETWPTRPPGFGGGDLAVPMPRRPRPADAEMAASSR</sequence>
<proteinExistence type="predicted"/>
<dbReference type="Proteomes" id="UP000334990">
    <property type="component" value="Unassembled WGS sequence"/>
</dbReference>
<dbReference type="RefSeq" id="WP_155335841.1">
    <property type="nucleotide sequence ID" value="NZ_BAAABN010000042.1"/>
</dbReference>
<evidence type="ECO:0000313" key="2">
    <source>
        <dbReference type="EMBL" id="GER99439.1"/>
    </source>
</evidence>
<feature type="region of interest" description="Disordered" evidence="1">
    <location>
        <begin position="38"/>
        <end position="74"/>
    </location>
</feature>
<gene>
    <name evidence="2" type="ORF">Acor_15030</name>
</gene>
<evidence type="ECO:0000313" key="3">
    <source>
        <dbReference type="Proteomes" id="UP000334990"/>
    </source>
</evidence>
<protein>
    <submittedName>
        <fullName evidence="2">Uncharacterized protein</fullName>
    </submittedName>
</protein>
<accession>A0A5M3VU62</accession>